<keyword evidence="8" id="KW-1015">Disulfide bond</keyword>
<keyword evidence="7 9" id="KW-0044">Antibiotic</keyword>
<evidence type="ECO:0000256" key="9">
    <source>
        <dbReference type="RuleBase" id="RU231113"/>
    </source>
</evidence>
<sequence length="101" mass="11865">MTPFMLTLTVLLLLSQAIPGSTEKCWNLHGNCREECHKDETVFIFCPSGKLCCVKPKFQPKITRQRKRINIPKIYMEPLKTCNSHRNLEKKEQSWRDHYTG</sequence>
<dbReference type="GeneTree" id="ENSGT00940000163582"/>
<evidence type="ECO:0000256" key="4">
    <source>
        <dbReference type="ARBA" id="ARBA00022529"/>
    </source>
</evidence>
<dbReference type="InParanoid" id="G1P4X6"/>
<keyword evidence="3 9" id="KW-0964">Secreted</keyword>
<dbReference type="Proteomes" id="UP000001074">
    <property type="component" value="Unassembled WGS sequence"/>
</dbReference>
<evidence type="ECO:0000256" key="1">
    <source>
        <dbReference type="ARBA" id="ARBA00004613"/>
    </source>
</evidence>
<protein>
    <recommendedName>
        <fullName evidence="9">Beta-defensin</fullName>
    </recommendedName>
</protein>
<dbReference type="PANTHER" id="PTHR15001">
    <property type="entry name" value="BETA-DEFENSIN 123-RELATED"/>
    <property type="match status" value="1"/>
</dbReference>
<dbReference type="HOGENOM" id="CLU_2319487_0_0_1"/>
<comment type="subcellular location">
    <subcellularLocation>
        <location evidence="1 9">Secreted</location>
    </subcellularLocation>
</comment>
<comment type="function">
    <text evidence="9">Has antibacterial activity.</text>
</comment>
<evidence type="ECO:0000256" key="5">
    <source>
        <dbReference type="ARBA" id="ARBA00022729"/>
    </source>
</evidence>
<keyword evidence="12" id="KW-1185">Reference proteome</keyword>
<evidence type="ECO:0000256" key="3">
    <source>
        <dbReference type="ARBA" id="ARBA00022525"/>
    </source>
</evidence>
<dbReference type="AlphaFoldDB" id="G1P4X6"/>
<evidence type="ECO:0000256" key="7">
    <source>
        <dbReference type="ARBA" id="ARBA00023022"/>
    </source>
</evidence>
<evidence type="ECO:0000256" key="6">
    <source>
        <dbReference type="ARBA" id="ARBA00022940"/>
    </source>
</evidence>
<name>G1P4X6_MYOLU</name>
<accession>G1P4X6</accession>
<dbReference type="OMA" id="NCREECH"/>
<evidence type="ECO:0000256" key="8">
    <source>
        <dbReference type="ARBA" id="ARBA00023157"/>
    </source>
</evidence>
<dbReference type="eggNOG" id="ENOG502TEI7">
    <property type="taxonomic scope" value="Eukaryota"/>
</dbReference>
<feature type="domain" description="Beta-defensin" evidence="10">
    <location>
        <begin position="24"/>
        <end position="53"/>
    </location>
</feature>
<keyword evidence="5 9" id="KW-0732">Signal</keyword>
<evidence type="ECO:0000313" key="12">
    <source>
        <dbReference type="Proteomes" id="UP000001074"/>
    </source>
</evidence>
<dbReference type="STRING" id="59463.ENSMLUP00000005031"/>
<dbReference type="EMBL" id="AAPE02019154">
    <property type="status" value="NOT_ANNOTATED_CDS"/>
    <property type="molecule type" value="Genomic_DNA"/>
</dbReference>
<evidence type="ECO:0000259" key="10">
    <source>
        <dbReference type="Pfam" id="PF13841"/>
    </source>
</evidence>
<comment type="similarity">
    <text evidence="2 9">Belongs to the beta-defensin family.</text>
</comment>
<dbReference type="Gene3D" id="3.10.360.10">
    <property type="entry name" value="Antimicrobial Peptide, Beta-defensin 2, Chain A"/>
    <property type="match status" value="1"/>
</dbReference>
<dbReference type="Ensembl" id="ENSMLUT00000005511.2">
    <property type="protein sequence ID" value="ENSMLUP00000005031.2"/>
    <property type="gene ID" value="ENSMLUG00000005509.2"/>
</dbReference>
<dbReference type="GO" id="GO:0005576">
    <property type="term" value="C:extracellular region"/>
    <property type="evidence" value="ECO:0007669"/>
    <property type="project" value="UniProtKB-SubCell"/>
</dbReference>
<dbReference type="GO" id="GO:0045087">
    <property type="term" value="P:innate immune response"/>
    <property type="evidence" value="ECO:0007669"/>
    <property type="project" value="InterPro"/>
</dbReference>
<keyword evidence="4 9" id="KW-0929">Antimicrobial</keyword>
<feature type="chain" id="PRO_5005131011" description="Beta-defensin" evidence="9">
    <location>
        <begin position="18"/>
        <end position="101"/>
    </location>
</feature>
<evidence type="ECO:0000313" key="11">
    <source>
        <dbReference type="Ensembl" id="ENSMLUP00000005031.2"/>
    </source>
</evidence>
<dbReference type="EMBL" id="AAPE02019153">
    <property type="status" value="NOT_ANNOTATED_CDS"/>
    <property type="molecule type" value="Genomic_DNA"/>
</dbReference>
<dbReference type="InterPro" id="IPR050544">
    <property type="entry name" value="Beta-defensin"/>
</dbReference>
<dbReference type="PANTHER" id="PTHR15001:SF5">
    <property type="entry name" value="BETA-DEFENSIN"/>
    <property type="match status" value="1"/>
</dbReference>
<proteinExistence type="inferred from homology"/>
<dbReference type="InterPro" id="IPR025933">
    <property type="entry name" value="Beta_defensin_dom"/>
</dbReference>
<feature type="signal peptide" evidence="9">
    <location>
        <begin position="1"/>
        <end position="17"/>
    </location>
</feature>
<organism evidence="11 12">
    <name type="scientific">Myotis lucifugus</name>
    <name type="common">Little brown bat</name>
    <dbReference type="NCBI Taxonomy" id="59463"/>
    <lineage>
        <taxon>Eukaryota</taxon>
        <taxon>Metazoa</taxon>
        <taxon>Chordata</taxon>
        <taxon>Craniata</taxon>
        <taxon>Vertebrata</taxon>
        <taxon>Euteleostomi</taxon>
        <taxon>Mammalia</taxon>
        <taxon>Eutheria</taxon>
        <taxon>Laurasiatheria</taxon>
        <taxon>Chiroptera</taxon>
        <taxon>Yangochiroptera</taxon>
        <taxon>Vespertilionidae</taxon>
        <taxon>Myotis</taxon>
    </lineage>
</organism>
<reference evidence="11 12" key="1">
    <citation type="journal article" date="2011" name="Nature">
        <title>A high-resolution map of human evolutionary constraint using 29 mammals.</title>
        <authorList>
            <person name="Lindblad-Toh K."/>
            <person name="Garber M."/>
            <person name="Zuk O."/>
            <person name="Lin M.F."/>
            <person name="Parker B.J."/>
            <person name="Washietl S."/>
            <person name="Kheradpour P."/>
            <person name="Ernst J."/>
            <person name="Jordan G."/>
            <person name="Mauceli E."/>
            <person name="Ward L.D."/>
            <person name="Lowe C.B."/>
            <person name="Holloway A.K."/>
            <person name="Clamp M."/>
            <person name="Gnerre S."/>
            <person name="Alfoldi J."/>
            <person name="Beal K."/>
            <person name="Chang J."/>
            <person name="Clawson H."/>
            <person name="Cuff J."/>
            <person name="Di Palma F."/>
            <person name="Fitzgerald S."/>
            <person name="Flicek P."/>
            <person name="Guttman M."/>
            <person name="Hubisz M.J."/>
            <person name="Jaffe D.B."/>
            <person name="Jungreis I."/>
            <person name="Kent W.J."/>
            <person name="Kostka D."/>
            <person name="Lara M."/>
            <person name="Martins A.L."/>
            <person name="Massingham T."/>
            <person name="Moltke I."/>
            <person name="Raney B.J."/>
            <person name="Rasmussen M.D."/>
            <person name="Robinson J."/>
            <person name="Stark A."/>
            <person name="Vilella A.J."/>
            <person name="Wen J."/>
            <person name="Xie X."/>
            <person name="Zody M.C."/>
            <person name="Baldwin J."/>
            <person name="Bloom T."/>
            <person name="Chin C.W."/>
            <person name="Heiman D."/>
            <person name="Nicol R."/>
            <person name="Nusbaum C."/>
            <person name="Young S."/>
            <person name="Wilkinson J."/>
            <person name="Worley K.C."/>
            <person name="Kovar C.L."/>
            <person name="Muzny D.M."/>
            <person name="Gibbs R.A."/>
            <person name="Cree A."/>
            <person name="Dihn H.H."/>
            <person name="Fowler G."/>
            <person name="Jhangiani S."/>
            <person name="Joshi V."/>
            <person name="Lee S."/>
            <person name="Lewis L.R."/>
            <person name="Nazareth L.V."/>
            <person name="Okwuonu G."/>
            <person name="Santibanez J."/>
            <person name="Warren W.C."/>
            <person name="Mardis E.R."/>
            <person name="Weinstock G.M."/>
            <person name="Wilson R.K."/>
            <person name="Delehaunty K."/>
            <person name="Dooling D."/>
            <person name="Fronik C."/>
            <person name="Fulton L."/>
            <person name="Fulton B."/>
            <person name="Graves T."/>
            <person name="Minx P."/>
            <person name="Sodergren E."/>
            <person name="Birney E."/>
            <person name="Margulies E.H."/>
            <person name="Herrero J."/>
            <person name="Green E.D."/>
            <person name="Haussler D."/>
            <person name="Siepel A."/>
            <person name="Goldman N."/>
            <person name="Pollard K.S."/>
            <person name="Pedersen J.S."/>
            <person name="Lander E.S."/>
            <person name="Kellis M."/>
        </authorList>
    </citation>
    <scope>NUCLEOTIDE SEQUENCE [LARGE SCALE GENOMIC DNA]</scope>
</reference>
<keyword evidence="6 9" id="KW-0211">Defensin</keyword>
<dbReference type="GO" id="GO:0042742">
    <property type="term" value="P:defense response to bacterium"/>
    <property type="evidence" value="ECO:0007669"/>
    <property type="project" value="UniProtKB-UniRule"/>
</dbReference>
<reference evidence="11" key="3">
    <citation type="submission" date="2025-09" db="UniProtKB">
        <authorList>
            <consortium name="Ensembl"/>
        </authorList>
    </citation>
    <scope>IDENTIFICATION</scope>
</reference>
<dbReference type="Pfam" id="PF13841">
    <property type="entry name" value="Defensin_beta_2"/>
    <property type="match status" value="1"/>
</dbReference>
<reference evidence="11" key="2">
    <citation type="submission" date="2025-08" db="UniProtKB">
        <authorList>
            <consortium name="Ensembl"/>
        </authorList>
    </citation>
    <scope>IDENTIFICATION</scope>
</reference>
<evidence type="ECO:0000256" key="2">
    <source>
        <dbReference type="ARBA" id="ARBA00007371"/>
    </source>
</evidence>